<dbReference type="GeneID" id="54281190"/>
<sequence>MVAKNILFTLACAAAVAATPAPSKDKPPKVPKECATFDYEKLSLREVGARNTLDWRIWLELNGEVISFWHDVPIYPDEKNKNVVSMVVEIPRWTDAKIETRRPEPFNPIFHDDKKEKPRFVESVWPHKSYPFLYGSIPQTWENPNVKHNFTNFVGDKDPMDVIDISETNGYVGQVRKVKVLGGIAMADSEETDWKVLAIDVNDPLAPLVNDFKDLEKYRPNLTQQVYDWFTYYKVPRGDPVNPIIGDKWQDASFIVETIEESNRYWQDLVSGKEDPGKIRIEQTSNPDLKSWVSCKDAHKKYDVPKKSKVKDAAPRPEQYDHWYYLDANKNLIQLPASS</sequence>
<dbReference type="CDD" id="cd00412">
    <property type="entry name" value="pyrophosphatase"/>
    <property type="match status" value="1"/>
</dbReference>
<comment type="cofactor">
    <cofactor evidence="1">
        <name>Mg(2+)</name>
        <dbReference type="ChEBI" id="CHEBI:18420"/>
    </cofactor>
</comment>
<dbReference type="Pfam" id="PF00719">
    <property type="entry name" value="Pyrophosphatase"/>
    <property type="match status" value="1"/>
</dbReference>
<dbReference type="AlphaFoldDB" id="A0A6A5XH31"/>
<evidence type="ECO:0000256" key="4">
    <source>
        <dbReference type="ARBA" id="ARBA00022723"/>
    </source>
</evidence>
<keyword evidence="4" id="KW-0479">Metal-binding</keyword>
<dbReference type="GO" id="GO:0000287">
    <property type="term" value="F:magnesium ion binding"/>
    <property type="evidence" value="ECO:0007669"/>
    <property type="project" value="InterPro"/>
</dbReference>
<comment type="similarity">
    <text evidence="2">Belongs to the PPase family.</text>
</comment>
<evidence type="ECO:0000313" key="8">
    <source>
        <dbReference type="EMBL" id="KAF2012220.1"/>
    </source>
</evidence>
<evidence type="ECO:0000256" key="1">
    <source>
        <dbReference type="ARBA" id="ARBA00001946"/>
    </source>
</evidence>
<dbReference type="InterPro" id="IPR036649">
    <property type="entry name" value="Pyrophosphatase_sf"/>
</dbReference>
<keyword evidence="5" id="KW-0378">Hydrolase</keyword>
<proteinExistence type="inferred from homology"/>
<evidence type="ECO:0000256" key="7">
    <source>
        <dbReference type="SAM" id="SignalP"/>
    </source>
</evidence>
<dbReference type="EMBL" id="ML978073">
    <property type="protein sequence ID" value="KAF2012220.1"/>
    <property type="molecule type" value="Genomic_DNA"/>
</dbReference>
<dbReference type="Gene3D" id="3.90.80.10">
    <property type="entry name" value="Inorganic pyrophosphatase"/>
    <property type="match status" value="1"/>
</dbReference>
<dbReference type="PANTHER" id="PTHR10286">
    <property type="entry name" value="INORGANIC PYROPHOSPHATASE"/>
    <property type="match status" value="1"/>
</dbReference>
<gene>
    <name evidence="8" type="ORF">BU24DRAFT_353854</name>
</gene>
<evidence type="ECO:0000313" key="9">
    <source>
        <dbReference type="Proteomes" id="UP000799778"/>
    </source>
</evidence>
<dbReference type="GO" id="GO:0006796">
    <property type="term" value="P:phosphate-containing compound metabolic process"/>
    <property type="evidence" value="ECO:0007669"/>
    <property type="project" value="InterPro"/>
</dbReference>
<evidence type="ECO:0000256" key="2">
    <source>
        <dbReference type="ARBA" id="ARBA00006220"/>
    </source>
</evidence>
<keyword evidence="6" id="KW-0460">Magnesium</keyword>
<organism evidence="8 9">
    <name type="scientific">Aaosphaeria arxii CBS 175.79</name>
    <dbReference type="NCBI Taxonomy" id="1450172"/>
    <lineage>
        <taxon>Eukaryota</taxon>
        <taxon>Fungi</taxon>
        <taxon>Dikarya</taxon>
        <taxon>Ascomycota</taxon>
        <taxon>Pezizomycotina</taxon>
        <taxon>Dothideomycetes</taxon>
        <taxon>Pleosporomycetidae</taxon>
        <taxon>Pleosporales</taxon>
        <taxon>Pleosporales incertae sedis</taxon>
        <taxon>Aaosphaeria</taxon>
    </lineage>
</organism>
<feature type="signal peptide" evidence="7">
    <location>
        <begin position="1"/>
        <end position="18"/>
    </location>
</feature>
<evidence type="ECO:0000256" key="5">
    <source>
        <dbReference type="ARBA" id="ARBA00022801"/>
    </source>
</evidence>
<protein>
    <recommendedName>
        <fullName evidence="3">inorganic diphosphatase</fullName>
        <ecNumber evidence="3">3.6.1.1</ecNumber>
    </recommendedName>
</protein>
<reference evidence="8" key="1">
    <citation type="journal article" date="2020" name="Stud. Mycol.">
        <title>101 Dothideomycetes genomes: a test case for predicting lifestyles and emergence of pathogens.</title>
        <authorList>
            <person name="Haridas S."/>
            <person name="Albert R."/>
            <person name="Binder M."/>
            <person name="Bloem J."/>
            <person name="Labutti K."/>
            <person name="Salamov A."/>
            <person name="Andreopoulos B."/>
            <person name="Baker S."/>
            <person name="Barry K."/>
            <person name="Bills G."/>
            <person name="Bluhm B."/>
            <person name="Cannon C."/>
            <person name="Castanera R."/>
            <person name="Culley D."/>
            <person name="Daum C."/>
            <person name="Ezra D."/>
            <person name="Gonzalez J."/>
            <person name="Henrissat B."/>
            <person name="Kuo A."/>
            <person name="Liang C."/>
            <person name="Lipzen A."/>
            <person name="Lutzoni F."/>
            <person name="Magnuson J."/>
            <person name="Mondo S."/>
            <person name="Nolan M."/>
            <person name="Ohm R."/>
            <person name="Pangilinan J."/>
            <person name="Park H.-J."/>
            <person name="Ramirez L."/>
            <person name="Alfaro M."/>
            <person name="Sun H."/>
            <person name="Tritt A."/>
            <person name="Yoshinaga Y."/>
            <person name="Zwiers L.-H."/>
            <person name="Turgeon B."/>
            <person name="Goodwin S."/>
            <person name="Spatafora J."/>
            <person name="Crous P."/>
            <person name="Grigoriev I."/>
        </authorList>
    </citation>
    <scope>NUCLEOTIDE SEQUENCE</scope>
    <source>
        <strain evidence="8">CBS 175.79</strain>
    </source>
</reference>
<dbReference type="Proteomes" id="UP000799778">
    <property type="component" value="Unassembled WGS sequence"/>
</dbReference>
<dbReference type="EC" id="3.6.1.1" evidence="3"/>
<dbReference type="OrthoDB" id="1608002at2759"/>
<evidence type="ECO:0000256" key="6">
    <source>
        <dbReference type="ARBA" id="ARBA00022842"/>
    </source>
</evidence>
<dbReference type="GO" id="GO:0004427">
    <property type="term" value="F:inorganic diphosphate phosphatase activity"/>
    <property type="evidence" value="ECO:0007669"/>
    <property type="project" value="UniProtKB-EC"/>
</dbReference>
<keyword evidence="7" id="KW-0732">Signal</keyword>
<dbReference type="InterPro" id="IPR008162">
    <property type="entry name" value="Pyrophosphatase"/>
</dbReference>
<dbReference type="GO" id="GO:0005737">
    <property type="term" value="C:cytoplasm"/>
    <property type="evidence" value="ECO:0007669"/>
    <property type="project" value="InterPro"/>
</dbReference>
<dbReference type="RefSeq" id="XP_033380559.1">
    <property type="nucleotide sequence ID" value="XM_033523793.1"/>
</dbReference>
<accession>A0A6A5XH31</accession>
<feature type="chain" id="PRO_5025462410" description="inorganic diphosphatase" evidence="7">
    <location>
        <begin position="19"/>
        <end position="339"/>
    </location>
</feature>
<name>A0A6A5XH31_9PLEO</name>
<keyword evidence="9" id="KW-1185">Reference proteome</keyword>
<evidence type="ECO:0000256" key="3">
    <source>
        <dbReference type="ARBA" id="ARBA00012146"/>
    </source>
</evidence>
<dbReference type="SUPFAM" id="SSF50324">
    <property type="entry name" value="Inorganic pyrophosphatase"/>
    <property type="match status" value="1"/>
</dbReference>